<dbReference type="InterPro" id="IPR047004">
    <property type="entry name" value="KMT2C_PHD2"/>
</dbReference>
<dbReference type="InterPro" id="IPR011011">
    <property type="entry name" value="Znf_FYVE_PHD"/>
</dbReference>
<feature type="compositionally biased region" description="Pro residues" evidence="10">
    <location>
        <begin position="1194"/>
        <end position="1205"/>
    </location>
</feature>
<dbReference type="SUPFAM" id="SSF57903">
    <property type="entry name" value="FYVE/PHD zinc finger"/>
    <property type="match status" value="5"/>
</dbReference>
<dbReference type="InterPro" id="IPR019787">
    <property type="entry name" value="Znf_PHD-finger"/>
</dbReference>
<dbReference type="CDD" id="cd15513">
    <property type="entry name" value="PHD5_KMT2C_like"/>
    <property type="match status" value="1"/>
</dbReference>
<evidence type="ECO:0000256" key="5">
    <source>
        <dbReference type="ARBA" id="ARBA00022833"/>
    </source>
</evidence>
<feature type="compositionally biased region" description="Low complexity" evidence="10">
    <location>
        <begin position="54"/>
        <end position="74"/>
    </location>
</feature>
<evidence type="ECO:0000256" key="8">
    <source>
        <dbReference type="ARBA" id="ARBA00023242"/>
    </source>
</evidence>
<dbReference type="GO" id="GO:0045944">
    <property type="term" value="P:positive regulation of transcription by RNA polymerase II"/>
    <property type="evidence" value="ECO:0007669"/>
    <property type="project" value="TreeGrafter"/>
</dbReference>
<dbReference type="CDD" id="cd15512">
    <property type="entry name" value="PHD4_KMT2C_like"/>
    <property type="match status" value="1"/>
</dbReference>
<dbReference type="GO" id="GO:0003713">
    <property type="term" value="F:transcription coactivator activity"/>
    <property type="evidence" value="ECO:0007669"/>
    <property type="project" value="TreeGrafter"/>
</dbReference>
<comment type="subcellular location">
    <subcellularLocation>
        <location evidence="1">Nucleus</location>
    </subcellularLocation>
</comment>
<keyword evidence="6" id="KW-0805">Transcription regulation</keyword>
<dbReference type="PANTHER" id="PTHR45888">
    <property type="entry name" value="HL01030P-RELATED"/>
    <property type="match status" value="1"/>
</dbReference>
<evidence type="ECO:0000313" key="14">
    <source>
        <dbReference type="Proteomes" id="UP000735302"/>
    </source>
</evidence>
<dbReference type="PROSITE" id="PS50016">
    <property type="entry name" value="ZF_PHD_2"/>
    <property type="match status" value="5"/>
</dbReference>
<feature type="compositionally biased region" description="Acidic residues" evidence="10">
    <location>
        <begin position="977"/>
        <end position="987"/>
    </location>
</feature>
<feature type="region of interest" description="Disordered" evidence="10">
    <location>
        <begin position="1332"/>
        <end position="1366"/>
    </location>
</feature>
<feature type="region of interest" description="Disordered" evidence="10">
    <location>
        <begin position="393"/>
        <end position="453"/>
    </location>
</feature>
<evidence type="ECO:0000259" key="11">
    <source>
        <dbReference type="PROSITE" id="PS50016"/>
    </source>
</evidence>
<dbReference type="InterPro" id="IPR001841">
    <property type="entry name" value="Znf_RING"/>
</dbReference>
<feature type="domain" description="PHD-type" evidence="12">
    <location>
        <begin position="451"/>
        <end position="566"/>
    </location>
</feature>
<feature type="compositionally biased region" description="Low complexity" evidence="10">
    <location>
        <begin position="87"/>
        <end position="105"/>
    </location>
</feature>
<dbReference type="CDD" id="cd15509">
    <property type="entry name" value="PHD1_KMT2C_like"/>
    <property type="match status" value="1"/>
</dbReference>
<accession>A0AAV3ZEZ0</accession>
<feature type="region of interest" description="Disordered" evidence="10">
    <location>
        <begin position="54"/>
        <end position="181"/>
    </location>
</feature>
<feature type="compositionally biased region" description="Basic and acidic residues" evidence="10">
    <location>
        <begin position="854"/>
        <end position="863"/>
    </location>
</feature>
<dbReference type="InterPro" id="IPR001965">
    <property type="entry name" value="Znf_PHD"/>
</dbReference>
<feature type="domain" description="PHD-type" evidence="11">
    <location>
        <begin position="625"/>
        <end position="675"/>
    </location>
</feature>
<keyword evidence="8" id="KW-0539">Nucleus</keyword>
<dbReference type="CDD" id="cd15665">
    <property type="entry name" value="ePHD1_KMT2C_like"/>
    <property type="match status" value="1"/>
</dbReference>
<feature type="region of interest" description="Disordered" evidence="10">
    <location>
        <begin position="807"/>
        <end position="993"/>
    </location>
</feature>
<keyword evidence="3" id="KW-0677">Repeat</keyword>
<feature type="compositionally biased region" description="Low complexity" evidence="10">
    <location>
        <begin position="280"/>
        <end position="301"/>
    </location>
</feature>
<dbReference type="EMBL" id="BLXT01002311">
    <property type="protein sequence ID" value="GFN93144.1"/>
    <property type="molecule type" value="Genomic_DNA"/>
</dbReference>
<feature type="compositionally biased region" description="Basic residues" evidence="10">
    <location>
        <begin position="1354"/>
        <end position="1363"/>
    </location>
</feature>
<keyword evidence="2" id="KW-0479">Metal-binding</keyword>
<evidence type="ECO:0000256" key="10">
    <source>
        <dbReference type="SAM" id="MobiDB-lite"/>
    </source>
</evidence>
<dbReference type="CDD" id="cd15514">
    <property type="entry name" value="PHD6_KMT2C_like"/>
    <property type="match status" value="1"/>
</dbReference>
<keyword evidence="7" id="KW-0804">Transcription</keyword>
<dbReference type="Gene3D" id="3.30.40.10">
    <property type="entry name" value="Zinc/RING finger domain, C3HC4 (zinc finger)"/>
    <property type="match status" value="7"/>
</dbReference>
<dbReference type="GO" id="GO:0008270">
    <property type="term" value="F:zinc ion binding"/>
    <property type="evidence" value="ECO:0007669"/>
    <property type="project" value="UniProtKB-KW"/>
</dbReference>
<dbReference type="GO" id="GO:0044666">
    <property type="term" value="C:MLL3/4 complex"/>
    <property type="evidence" value="ECO:0007669"/>
    <property type="project" value="TreeGrafter"/>
</dbReference>
<feature type="compositionally biased region" description="Basic and acidic residues" evidence="10">
    <location>
        <begin position="1"/>
        <end position="19"/>
    </location>
</feature>
<feature type="compositionally biased region" description="Polar residues" evidence="10">
    <location>
        <begin position="325"/>
        <end position="354"/>
    </location>
</feature>
<dbReference type="InterPro" id="IPR034732">
    <property type="entry name" value="EPHD"/>
</dbReference>
<dbReference type="CDD" id="cd15594">
    <property type="entry name" value="PHD2_KMT2C"/>
    <property type="match status" value="1"/>
</dbReference>
<comment type="caution">
    <text evidence="13">The sequence shown here is derived from an EMBL/GenBank/DDBJ whole genome shotgun (WGS) entry which is preliminary data.</text>
</comment>
<feature type="compositionally biased region" description="Pro residues" evidence="10">
    <location>
        <begin position="1546"/>
        <end position="1555"/>
    </location>
</feature>
<proteinExistence type="predicted"/>
<feature type="region of interest" description="Disordered" evidence="10">
    <location>
        <begin position="1"/>
        <end position="41"/>
    </location>
</feature>
<feature type="compositionally biased region" description="Polar residues" evidence="10">
    <location>
        <begin position="106"/>
        <end position="127"/>
    </location>
</feature>
<dbReference type="GO" id="GO:0042800">
    <property type="term" value="F:histone H3K4 methyltransferase activity"/>
    <property type="evidence" value="ECO:0007669"/>
    <property type="project" value="TreeGrafter"/>
</dbReference>
<evidence type="ECO:0000256" key="3">
    <source>
        <dbReference type="ARBA" id="ARBA00022737"/>
    </source>
</evidence>
<feature type="domain" description="PHD-type" evidence="11">
    <location>
        <begin position="576"/>
        <end position="628"/>
    </location>
</feature>
<keyword evidence="5" id="KW-0862">Zinc</keyword>
<dbReference type="SMART" id="SM00184">
    <property type="entry name" value="RING"/>
    <property type="match status" value="4"/>
</dbReference>
<dbReference type="Proteomes" id="UP000735302">
    <property type="component" value="Unassembled WGS sequence"/>
</dbReference>
<organism evidence="13 14">
    <name type="scientific">Plakobranchus ocellatus</name>
    <dbReference type="NCBI Taxonomy" id="259542"/>
    <lineage>
        <taxon>Eukaryota</taxon>
        <taxon>Metazoa</taxon>
        <taxon>Spiralia</taxon>
        <taxon>Lophotrochozoa</taxon>
        <taxon>Mollusca</taxon>
        <taxon>Gastropoda</taxon>
        <taxon>Heterobranchia</taxon>
        <taxon>Euthyneura</taxon>
        <taxon>Panpulmonata</taxon>
        <taxon>Sacoglossa</taxon>
        <taxon>Placobranchoidea</taxon>
        <taxon>Plakobranchidae</taxon>
        <taxon>Plakobranchus</taxon>
    </lineage>
</organism>
<feature type="region of interest" description="Disordered" evidence="10">
    <location>
        <begin position="1530"/>
        <end position="1588"/>
    </location>
</feature>
<name>A0AAV3ZEZ0_9GAST</name>
<dbReference type="Pfam" id="PF00628">
    <property type="entry name" value="PHD"/>
    <property type="match status" value="4"/>
</dbReference>
<feature type="domain" description="PHD-type" evidence="11">
    <location>
        <begin position="1006"/>
        <end position="1059"/>
    </location>
</feature>
<evidence type="ECO:0000256" key="2">
    <source>
        <dbReference type="ARBA" id="ARBA00022723"/>
    </source>
</evidence>
<dbReference type="Pfam" id="PF13771">
    <property type="entry name" value="zf-HC5HC2H"/>
    <property type="match status" value="1"/>
</dbReference>
<evidence type="ECO:0000256" key="9">
    <source>
        <dbReference type="PROSITE-ProRule" id="PRU00146"/>
    </source>
</evidence>
<feature type="compositionally biased region" description="Basic and acidic residues" evidence="10">
    <location>
        <begin position="1344"/>
        <end position="1353"/>
    </location>
</feature>
<evidence type="ECO:0000256" key="6">
    <source>
        <dbReference type="ARBA" id="ARBA00023015"/>
    </source>
</evidence>
<dbReference type="PANTHER" id="PTHR45888:SF6">
    <property type="entry name" value="HL01030P-RELATED"/>
    <property type="match status" value="1"/>
</dbReference>
<feature type="region of interest" description="Disordered" evidence="10">
    <location>
        <begin position="1394"/>
        <end position="1468"/>
    </location>
</feature>
<protein>
    <submittedName>
        <fullName evidence="13">Histone-lysine N-methyltransferase</fullName>
    </submittedName>
</protein>
<evidence type="ECO:0000256" key="1">
    <source>
        <dbReference type="ARBA" id="ARBA00004123"/>
    </source>
</evidence>
<feature type="domain" description="PHD-type" evidence="11">
    <location>
        <begin position="1133"/>
        <end position="1188"/>
    </location>
</feature>
<sequence length="1588" mass="173488">MEEERGKISQENNTSRETENLGSSGTHLLPQNGANIKHTFPIASTTTTTTITQPVIASHSLSSSPPLLSSSNPSQQIHQETSPAPVLSSSSSSSSSHTTSLTSTTDKVATQSDSLTTSSQRVLNPASSAPKLKRQQLISTLSQQPLHPQEKHVFGVSSSPPVEEESTSETKESGGAPCLLPETSGFVRAAARGFPVELKRGRGRPRKDGLNPALRKPGPRGSRGLGRPISRPFGTRGVSRGLRGVVTPGRSLNRGTRGGRRGRPPYPYSSAPIGFQLLRSPSVSSEGEESPVPLLSPPGLEFRGLSSPPVQTPTLLSPLGMAGINSPSATTNLETSNEGSAPTSAPGQGSSPSLTAIPAVEPESQVPEHMCSLCNCGERSLLGQGDTWRYGPTPDFDVFKMPEPKSVREGDPNTDPVGKTSKGPQPSTWRRSRGPMRTGRERSRSPRQSGEVDLNGCPINDELASVGFLDDIELSQVFEPTGHFWVHKNCALWSSGVTVGETHQLEGVDKAVYDALSHRCAYCRRFGATIVCCIPDCGKRFHFPCAAASGCFQDMKTLSLLCPEHIDQAEPILGSSACCIQCGQVGNIREQLFCTICGHHSHGSCLSMPVESKPISRAGWQCPNCKICQTCRTASDENNILVCNTCDKTYHTFCLKPPMATIPKNGWRCKNCRICTDCGSRTPGSGPSSRWHLNYSVCDSCYQQRNKGLCCPLCGKAYRHFHNKTMLPCMMCKKFVHIECDPSLNPELMSKLKDLPQDYVCTVCKETDPEQLMDEHSFPGLHHAMSEESMESLMTDDLVSKDDPMLTEAALSGGGGASGRLTASSSQESLLMGEDSSSSYDFETPERGMLSPSLRRDSYDFSKKGRQKLKHSERHHHHHHHHHQQQPSTSTSLPQLQQQQSNLPQLPQSLTEKRRGPKIKVKIGGQIMGITSMDGSSPVSQHSTQPPFSGSSPAYSTLSMEGLSEEKEKDKEKEKEPEDEADDDDGDDHPNSLILADANDMFVMDQDICKACGSFGRDEESRMIVCTQCGQCYHPYCVTVTVTKVMLQKGWRCLDCTVCEGCGGPDDEGRLLLCDDCDISYHTYCLDPPLETVPKGNWKCKWCVMCVNCGNTNPGFACHWMNNYTQCGPCHSKIYCPVCMDSYLIDQLIIQCQQCDRWLHCECDGLTGEDEAELAADFGYHCLFCRPRTGKEGPLPPPPPPPTPPPKEEVRTSPVPTMSVTPYVAPPEPPRQFYMDGVYLFASGLNQIQRLQVTNPKKFKQQQQQQLQHQRRMSQLEDPEDGSLMAGDGLDQSTQEEVGEDGTKKRKPRRVFGLGVGGFIVRQRSRQWLAKRQASYEEPEEEKVDQATGEKTDKPKRRRKVKKSKLEESFPFYMQEAFFGKGILEQTKDTKKDILKLESDSDGEESSPARILPVTDLPGMPALPTSAETNDAIPGPSGLGLPPPPPPRPQTSMSGSETGDDIQGLDDILQEFPENDDILSIIREELKDDGLVHIDSKTVEDIFSGVLSDTQPGQGAADPNIQNSGQFNMPMPGAPQQSMSQGPHPGMGPLPPPQVPGMRPQMGGKPMQQVQPGLPPFGVQYNPATNYG</sequence>
<feature type="compositionally biased region" description="Polar residues" evidence="10">
    <location>
        <begin position="933"/>
        <end position="959"/>
    </location>
</feature>
<dbReference type="FunFam" id="3.30.40.10:FF:000852">
    <property type="entry name" value="Histone-lysine N-methyltransferase 2C"/>
    <property type="match status" value="1"/>
</dbReference>
<feature type="compositionally biased region" description="Low complexity" evidence="10">
    <location>
        <begin position="219"/>
        <end position="232"/>
    </location>
</feature>
<feature type="compositionally biased region" description="Polar residues" evidence="10">
    <location>
        <begin position="136"/>
        <end position="146"/>
    </location>
</feature>
<feature type="region of interest" description="Disordered" evidence="10">
    <location>
        <begin position="1192"/>
        <end position="1223"/>
    </location>
</feature>
<feature type="region of interest" description="Disordered" evidence="10">
    <location>
        <begin position="1256"/>
        <end position="1309"/>
    </location>
</feature>
<keyword evidence="14" id="KW-1185">Reference proteome</keyword>
<evidence type="ECO:0000256" key="4">
    <source>
        <dbReference type="ARBA" id="ARBA00022771"/>
    </source>
</evidence>
<reference evidence="13 14" key="1">
    <citation type="journal article" date="2021" name="Elife">
        <title>Chloroplast acquisition without the gene transfer in kleptoplastic sea slugs, Plakobranchus ocellatus.</title>
        <authorList>
            <person name="Maeda T."/>
            <person name="Takahashi S."/>
            <person name="Yoshida T."/>
            <person name="Shimamura S."/>
            <person name="Takaki Y."/>
            <person name="Nagai Y."/>
            <person name="Toyoda A."/>
            <person name="Suzuki Y."/>
            <person name="Arimoto A."/>
            <person name="Ishii H."/>
            <person name="Satoh N."/>
            <person name="Nishiyama T."/>
            <person name="Hasebe M."/>
            <person name="Maruyama T."/>
            <person name="Minagawa J."/>
            <person name="Obokata J."/>
            <person name="Shigenobu S."/>
        </authorList>
    </citation>
    <scope>NUCLEOTIDE SEQUENCE [LARGE SCALE GENOMIC DNA]</scope>
</reference>
<dbReference type="PROSITE" id="PS51805">
    <property type="entry name" value="EPHD"/>
    <property type="match status" value="1"/>
</dbReference>
<feature type="compositionally biased region" description="Basic and acidic residues" evidence="10">
    <location>
        <begin position="964"/>
        <end position="976"/>
    </location>
</feature>
<feature type="compositionally biased region" description="Basic and acidic residues" evidence="10">
    <location>
        <begin position="397"/>
        <end position="411"/>
    </location>
</feature>
<feature type="compositionally biased region" description="Low complexity" evidence="10">
    <location>
        <begin position="885"/>
        <end position="910"/>
    </location>
</feature>
<dbReference type="SMART" id="SM00249">
    <property type="entry name" value="PHD"/>
    <property type="match status" value="7"/>
</dbReference>
<gene>
    <name evidence="13" type="ORF">PoB_001965000</name>
</gene>
<dbReference type="InterPro" id="IPR013083">
    <property type="entry name" value="Znf_RING/FYVE/PHD"/>
</dbReference>
<evidence type="ECO:0000313" key="13">
    <source>
        <dbReference type="EMBL" id="GFN93144.1"/>
    </source>
</evidence>
<feature type="compositionally biased region" description="Basic residues" evidence="10">
    <location>
        <begin position="864"/>
        <end position="884"/>
    </location>
</feature>
<dbReference type="FunFam" id="3.30.40.10:FF:000080">
    <property type="entry name" value="Histone-lysine N-methyltransferase 2C"/>
    <property type="match status" value="1"/>
</dbReference>
<evidence type="ECO:0000256" key="7">
    <source>
        <dbReference type="ARBA" id="ARBA00023163"/>
    </source>
</evidence>
<feature type="region of interest" description="Disordered" evidence="10">
    <location>
        <begin position="197"/>
        <end position="355"/>
    </location>
</feature>
<keyword evidence="4 9" id="KW-0863">Zinc-finger</keyword>
<evidence type="ECO:0000259" key="12">
    <source>
        <dbReference type="PROSITE" id="PS51805"/>
    </source>
</evidence>
<feature type="domain" description="PHD-type" evidence="11">
    <location>
        <begin position="1056"/>
        <end position="1106"/>
    </location>
</feature>